<organism evidence="3">
    <name type="scientific">Flavonifractor plautii</name>
    <name type="common">Fusobacterium plautii</name>
    <dbReference type="NCBI Taxonomy" id="292800"/>
    <lineage>
        <taxon>Bacteria</taxon>
        <taxon>Bacillati</taxon>
        <taxon>Bacillota</taxon>
        <taxon>Clostridia</taxon>
        <taxon>Eubacteriales</taxon>
        <taxon>Oscillospiraceae</taxon>
        <taxon>Flavonifractor</taxon>
    </lineage>
</organism>
<dbReference type="RefSeq" id="WP_156621246.1">
    <property type="nucleotide sequence ID" value="NZ_CACRUB010000023.1"/>
</dbReference>
<keyword evidence="1" id="KW-0175">Coiled coil</keyword>
<gene>
    <name evidence="3" type="ORF">FPLFYP42_00005</name>
</gene>
<protein>
    <submittedName>
        <fullName evidence="3">Uncharacterized protein</fullName>
    </submittedName>
</protein>
<feature type="region of interest" description="Disordered" evidence="2">
    <location>
        <begin position="378"/>
        <end position="409"/>
    </location>
</feature>
<feature type="coiled-coil region" evidence="1">
    <location>
        <begin position="261"/>
        <end position="295"/>
    </location>
</feature>
<dbReference type="InterPro" id="IPR041073">
    <property type="entry name" value="MobL"/>
</dbReference>
<dbReference type="InterPro" id="IPR048102">
    <property type="entry name" value="MobP3"/>
</dbReference>
<dbReference type="Pfam" id="PF18555">
    <property type="entry name" value="MobL"/>
    <property type="match status" value="1"/>
</dbReference>
<dbReference type="EMBL" id="CACRUB010000023">
    <property type="protein sequence ID" value="VYU07315.1"/>
    <property type="molecule type" value="Genomic_DNA"/>
</dbReference>
<sequence length="487" mass="55846">MSRVRFMSPYLKGGRDAAKLSNRTRYIATRPGVEVLRGEQQDQPATKKQQAYIQRLLRDFPGAEELLEYEDYCNAPTQANANTFIRQVQEDFAEPMSRTENYLDYVSHRPGVQLNGEHGLWCAGGKVRNLSQAVREVAEHTGSVWTPVVAIRREDAERLGYNDAESWRQLVCACAPEIARGYKIPLEHLRWYAAFHRKEDSVHIHMVVFSSDPKEGYLTRQGIQQVKSAFGRRIFQQDLLHVYEQKTEYRDTLSRDAERAMAGLISQMERGQLQNENLERLVVELAERLQNTKGKKVYGYLPPKTKALVDAIVDEQAKDEHIAAAYDLWNQMREEVCHTYSEQLPERLPLSKQKEFKAVRNMVVREVLKLGQIEVSNPDTPGSIPALRDTPPRAPPELHHGTPKPTHSQHIQTQRAVSLADAARCVLQLFHNMGRIFQEQSATDTIQAGLHIDKKRRRMPREKRMALGHKADDHEDAVSMTVTTQRR</sequence>
<dbReference type="AlphaFoldDB" id="A0A6N3BT27"/>
<name>A0A6N3BT27_FLAPL</name>
<evidence type="ECO:0000313" key="3">
    <source>
        <dbReference type="EMBL" id="VYU07315.1"/>
    </source>
</evidence>
<accession>A0A6N3BT27</accession>
<dbReference type="NCBIfam" id="NF041499">
    <property type="entry name" value="MobP3"/>
    <property type="match status" value="1"/>
</dbReference>
<reference evidence="3" key="1">
    <citation type="submission" date="2019-11" db="EMBL/GenBank/DDBJ databases">
        <authorList>
            <person name="Feng L."/>
        </authorList>
    </citation>
    <scope>NUCLEOTIDE SEQUENCE</scope>
    <source>
        <strain evidence="3">FplautiiLFYP42</strain>
    </source>
</reference>
<evidence type="ECO:0000256" key="1">
    <source>
        <dbReference type="SAM" id="Coils"/>
    </source>
</evidence>
<proteinExistence type="predicted"/>
<evidence type="ECO:0000256" key="2">
    <source>
        <dbReference type="SAM" id="MobiDB-lite"/>
    </source>
</evidence>